<dbReference type="OrthoDB" id="308557at2"/>
<dbReference type="PANTHER" id="PTHR43273">
    <property type="entry name" value="ANAEROBIC SULFATASE-MATURATING ENZYME HOMOLOG ASLB-RELATED"/>
    <property type="match status" value="1"/>
</dbReference>
<feature type="domain" description="Radical SAM core" evidence="6">
    <location>
        <begin position="98"/>
        <end position="239"/>
    </location>
</feature>
<dbReference type="InterPro" id="IPR007197">
    <property type="entry name" value="rSAM"/>
</dbReference>
<dbReference type="InterPro" id="IPR058240">
    <property type="entry name" value="rSAM_sf"/>
</dbReference>
<dbReference type="GO" id="GO:0051536">
    <property type="term" value="F:iron-sulfur cluster binding"/>
    <property type="evidence" value="ECO:0007669"/>
    <property type="project" value="UniProtKB-KW"/>
</dbReference>
<dbReference type="Gene3D" id="3.20.20.70">
    <property type="entry name" value="Aldolase class I"/>
    <property type="match status" value="1"/>
</dbReference>
<dbReference type="Pfam" id="PF04055">
    <property type="entry name" value="Radical_SAM"/>
    <property type="match status" value="1"/>
</dbReference>
<evidence type="ECO:0000259" key="6">
    <source>
        <dbReference type="Pfam" id="PF04055"/>
    </source>
</evidence>
<keyword evidence="5" id="KW-0411">Iron-sulfur</keyword>
<dbReference type="PANTHER" id="PTHR43273:SF8">
    <property type="entry name" value="RADICAL SAM DOMAIN PROTEIN"/>
    <property type="match status" value="1"/>
</dbReference>
<dbReference type="RefSeq" id="WP_153824048.1">
    <property type="nucleotide sequence ID" value="NZ_WJIE01000016.1"/>
</dbReference>
<dbReference type="EMBL" id="WJIE01000016">
    <property type="protein sequence ID" value="MRG97264.1"/>
    <property type="molecule type" value="Genomic_DNA"/>
</dbReference>
<evidence type="ECO:0000256" key="3">
    <source>
        <dbReference type="ARBA" id="ARBA00022723"/>
    </source>
</evidence>
<keyword evidence="8" id="KW-1185">Reference proteome</keyword>
<evidence type="ECO:0000256" key="2">
    <source>
        <dbReference type="ARBA" id="ARBA00022691"/>
    </source>
</evidence>
<dbReference type="SFLD" id="SFLDS00029">
    <property type="entry name" value="Radical_SAM"/>
    <property type="match status" value="1"/>
</dbReference>
<dbReference type="GO" id="GO:0046872">
    <property type="term" value="F:metal ion binding"/>
    <property type="evidence" value="ECO:0007669"/>
    <property type="project" value="UniProtKB-KW"/>
</dbReference>
<dbReference type="SFLD" id="SFLDG01067">
    <property type="entry name" value="SPASM/twitch_domain_containing"/>
    <property type="match status" value="1"/>
</dbReference>
<accession>A0A6N7Q4R5</accession>
<dbReference type="UniPathway" id="UPA00782"/>
<dbReference type="NCBIfam" id="TIGR04085">
    <property type="entry name" value="rSAM_more_4Fe4S"/>
    <property type="match status" value="1"/>
</dbReference>
<dbReference type="SUPFAM" id="SSF102114">
    <property type="entry name" value="Radical SAM enzymes"/>
    <property type="match status" value="1"/>
</dbReference>
<dbReference type="Proteomes" id="UP000440224">
    <property type="component" value="Unassembled WGS sequence"/>
</dbReference>
<keyword evidence="2" id="KW-0949">S-adenosyl-L-methionine</keyword>
<gene>
    <name evidence="7" type="ORF">GF068_35860</name>
</gene>
<dbReference type="GO" id="GO:0016491">
    <property type="term" value="F:oxidoreductase activity"/>
    <property type="evidence" value="ECO:0007669"/>
    <property type="project" value="InterPro"/>
</dbReference>
<evidence type="ECO:0000313" key="7">
    <source>
        <dbReference type="EMBL" id="MRG97264.1"/>
    </source>
</evidence>
<dbReference type="InterPro" id="IPR023885">
    <property type="entry name" value="4Fe4S-binding_SPASM_dom"/>
</dbReference>
<evidence type="ECO:0000256" key="1">
    <source>
        <dbReference type="ARBA" id="ARBA00001966"/>
    </source>
</evidence>
<comment type="cofactor">
    <cofactor evidence="1">
        <name>[4Fe-4S] cluster</name>
        <dbReference type="ChEBI" id="CHEBI:49883"/>
    </cofactor>
</comment>
<dbReference type="InterPro" id="IPR013785">
    <property type="entry name" value="Aldolase_TIM"/>
</dbReference>
<name>A0A6N7Q4R5_9BACT</name>
<dbReference type="CDD" id="cd01335">
    <property type="entry name" value="Radical_SAM"/>
    <property type="match status" value="1"/>
</dbReference>
<proteinExistence type="predicted"/>
<organism evidence="7 8">
    <name type="scientific">Polyangium spumosum</name>
    <dbReference type="NCBI Taxonomy" id="889282"/>
    <lineage>
        <taxon>Bacteria</taxon>
        <taxon>Pseudomonadati</taxon>
        <taxon>Myxococcota</taxon>
        <taxon>Polyangia</taxon>
        <taxon>Polyangiales</taxon>
        <taxon>Polyangiaceae</taxon>
        <taxon>Polyangium</taxon>
    </lineage>
</organism>
<reference evidence="7 8" key="1">
    <citation type="submission" date="2019-10" db="EMBL/GenBank/DDBJ databases">
        <title>A soil myxobacterium in the family Polyangiaceae.</title>
        <authorList>
            <person name="Li Y."/>
            <person name="Wang J."/>
        </authorList>
    </citation>
    <scope>NUCLEOTIDE SEQUENCE [LARGE SCALE GENOMIC DNA]</scope>
    <source>
        <strain evidence="7 8">DSM 14734</strain>
    </source>
</reference>
<comment type="caution">
    <text evidence="7">The sequence shown here is derived from an EMBL/GenBank/DDBJ whole genome shotgun (WGS) entry which is preliminary data.</text>
</comment>
<protein>
    <submittedName>
        <fullName evidence="7">SPASM domain-containing protein</fullName>
    </submittedName>
</protein>
<keyword evidence="4" id="KW-0408">Iron</keyword>
<evidence type="ECO:0000256" key="4">
    <source>
        <dbReference type="ARBA" id="ARBA00023004"/>
    </source>
</evidence>
<sequence length="445" mass="49396">MEKVSHYLTVSDHAYSPPGSGSSRLVLSGRTGKLLFVPDEVGRDLRARVVPARNEALLDELRAAEIVVPAEQDELEALVARNARATESPSAATFTLLPSSYCNMGCDYCGQTHQRGGLGEEGERATIARIIAAMERPGLRSIRVNWFGAEPMTGYKSILRISDAVVPAAEARSVEYASYMATNGTLLSIERLRALHTRARLRALDVTLDGPAATHDRHRPLLNGRASFRVITGILRAALDEPDLAGLAWRLRTNIDNRNAEFVGAYLDEMKRLGFDHPNVSFDLQAVYSWSNDVSAIELEKELFADLKVSWMVQMLRLGLRFPVVPAKPRPVTCVAMRTTDEVISSSGSLFACTEHPLVPRHEREDVLGRLDAPPAQQRRRGSLALFTEHVREKRFPCHQCAIFGICGGACPKHWYEGHPACPDHKYNMQARLDIHAHLHGMRIL</sequence>
<evidence type="ECO:0000313" key="8">
    <source>
        <dbReference type="Proteomes" id="UP000440224"/>
    </source>
</evidence>
<dbReference type="InterPro" id="IPR023867">
    <property type="entry name" value="Sulphatase_maturase_rSAM"/>
</dbReference>
<evidence type="ECO:0000256" key="5">
    <source>
        <dbReference type="ARBA" id="ARBA00023014"/>
    </source>
</evidence>
<keyword evidence="3" id="KW-0479">Metal-binding</keyword>
<dbReference type="AlphaFoldDB" id="A0A6N7Q4R5"/>